<dbReference type="InterPro" id="IPR001128">
    <property type="entry name" value="Cyt_P450"/>
</dbReference>
<keyword evidence="13" id="KW-0472">Membrane</keyword>
<comment type="similarity">
    <text evidence="5 15">Belongs to the cytochrome P450 family.</text>
</comment>
<keyword evidence="9" id="KW-0492">Microsome</keyword>
<dbReference type="InterPro" id="IPR036396">
    <property type="entry name" value="Cyt_P450_sf"/>
</dbReference>
<evidence type="ECO:0000256" key="12">
    <source>
        <dbReference type="ARBA" id="ARBA00023033"/>
    </source>
</evidence>
<dbReference type="EMBL" id="BK010363">
    <property type="protein sequence ID" value="DAB41766.1"/>
    <property type="molecule type" value="Genomic_DNA"/>
</dbReference>
<organism evidence="16">
    <name type="scientific">Pieris rapae</name>
    <name type="common">Small white butterfly</name>
    <name type="synonym">Artogeia rapae</name>
    <dbReference type="NCBI Taxonomy" id="64459"/>
    <lineage>
        <taxon>Eukaryota</taxon>
        <taxon>Metazoa</taxon>
        <taxon>Ecdysozoa</taxon>
        <taxon>Arthropoda</taxon>
        <taxon>Hexapoda</taxon>
        <taxon>Insecta</taxon>
        <taxon>Pterygota</taxon>
        <taxon>Neoptera</taxon>
        <taxon>Endopterygota</taxon>
        <taxon>Lepidoptera</taxon>
        <taxon>Glossata</taxon>
        <taxon>Ditrysia</taxon>
        <taxon>Papilionoidea</taxon>
        <taxon>Pieridae</taxon>
        <taxon>Pierinae</taxon>
        <taxon>Pieris</taxon>
    </lineage>
</organism>
<dbReference type="GO" id="GO:0005789">
    <property type="term" value="C:endoplasmic reticulum membrane"/>
    <property type="evidence" value="ECO:0007669"/>
    <property type="project" value="UniProtKB-SubCell"/>
</dbReference>
<keyword evidence="11 14" id="KW-0408">Iron</keyword>
<evidence type="ECO:0000256" key="8">
    <source>
        <dbReference type="ARBA" id="ARBA00022824"/>
    </source>
</evidence>
<comment type="function">
    <text evidence="2">May be involved in the metabolism of insect hormones and in the breakdown of synthetic insecticides.</text>
</comment>
<dbReference type="GO" id="GO:0005506">
    <property type="term" value="F:iron ion binding"/>
    <property type="evidence" value="ECO:0007669"/>
    <property type="project" value="InterPro"/>
</dbReference>
<accession>A0A2Z6JHT3</accession>
<dbReference type="PRINTS" id="PR00463">
    <property type="entry name" value="EP450I"/>
</dbReference>
<dbReference type="InterPro" id="IPR050196">
    <property type="entry name" value="Cytochrome_P450_Monoox"/>
</dbReference>
<gene>
    <name evidence="16" type="primary">CYP405A11</name>
</gene>
<dbReference type="PANTHER" id="PTHR24291">
    <property type="entry name" value="CYTOCHROME P450 FAMILY 4"/>
    <property type="match status" value="1"/>
</dbReference>
<keyword evidence="8" id="KW-0256">Endoplasmic reticulum</keyword>
<keyword evidence="10 15" id="KW-0560">Oxidoreductase</keyword>
<dbReference type="Pfam" id="PF00067">
    <property type="entry name" value="p450"/>
    <property type="match status" value="1"/>
</dbReference>
<dbReference type="PRINTS" id="PR00385">
    <property type="entry name" value="P450"/>
</dbReference>
<evidence type="ECO:0000256" key="3">
    <source>
        <dbReference type="ARBA" id="ARBA00004174"/>
    </source>
</evidence>
<evidence type="ECO:0000256" key="15">
    <source>
        <dbReference type="RuleBase" id="RU000461"/>
    </source>
</evidence>
<evidence type="ECO:0000256" key="9">
    <source>
        <dbReference type="ARBA" id="ARBA00022848"/>
    </source>
</evidence>
<reference evidence="16" key="2">
    <citation type="journal article" date="2018" name="J. Mol. Evol.">
        <title>Evolution of the Biosynthetic Pathway for Cyanogenic Glucosides in Lepidoptera.</title>
        <authorList>
            <person name="Zagrobelny M."/>
            <person name="Jensen M.K."/>
            <person name="Vogel H."/>
            <person name="Feyereisen R."/>
            <person name="Bak S."/>
        </authorList>
    </citation>
    <scope>NUCLEOTIDE SEQUENCE</scope>
</reference>
<evidence type="ECO:0000256" key="13">
    <source>
        <dbReference type="ARBA" id="ARBA00023136"/>
    </source>
</evidence>
<sequence length="502" mass="58429">MFYLLVVIGAILLCVYCVLQRCNRNWKMLREYPGDYRLPIIGNGLQLGFDSEKSSDKIFKLWKKHGMKNFRMTVGSEEWLLVTNPDDVATILNHPTQLCKQVERNTGMQPLFGNSLSTSEGERWRLIRKLLTPSFHFKTLEKKIDTVNEHCDRLFELLDEEDRIDAYKYLKAFMLDTVCSSLMGVDMKFLDSIDHPYFEAGDTAMKIITENYFSYWRSLPCLITFTKLYKETQRIAKILDAMSNDVISQRRKKIQKLIEYAENNKNHVMEHDVLTGKECLLDRLILSKLYCGVTLTEDIISEEVKLVCWTGHHTTGLALSHALYFIAKFPEVQHKVLQEQKLIFGNDRFKKPNHKEINEMKYLEAVIKESIRVLPAITKISRHLKNDLQLKDGRVVPANTTVVIFFKGMYQDPKLFTEPEKYNPDRFFSPIHNYAFVPFSSGPRNCIGFRFAWAAMKGLISNIIRRYEFSLAGPGTEPQFVYRLMTESSNGIQLNIKRRVYS</sequence>
<evidence type="ECO:0000256" key="6">
    <source>
        <dbReference type="ARBA" id="ARBA00022617"/>
    </source>
</evidence>
<dbReference type="Gene3D" id="1.10.630.10">
    <property type="entry name" value="Cytochrome P450"/>
    <property type="match status" value="1"/>
</dbReference>
<dbReference type="GO" id="GO:0020037">
    <property type="term" value="F:heme binding"/>
    <property type="evidence" value="ECO:0007669"/>
    <property type="project" value="InterPro"/>
</dbReference>
<dbReference type="InterPro" id="IPR017972">
    <property type="entry name" value="Cyt_P450_CS"/>
</dbReference>
<evidence type="ECO:0000256" key="10">
    <source>
        <dbReference type="ARBA" id="ARBA00023002"/>
    </source>
</evidence>
<evidence type="ECO:0000256" key="1">
    <source>
        <dbReference type="ARBA" id="ARBA00001971"/>
    </source>
</evidence>
<comment type="subcellular location">
    <subcellularLocation>
        <location evidence="4">Endoplasmic reticulum membrane</location>
        <topology evidence="4">Peripheral membrane protein</topology>
    </subcellularLocation>
    <subcellularLocation>
        <location evidence="3">Microsome membrane</location>
        <topology evidence="3">Peripheral membrane protein</topology>
    </subcellularLocation>
</comment>
<name>A0A2Z6JHT3_PIERA</name>
<dbReference type="GO" id="GO:0004497">
    <property type="term" value="F:monooxygenase activity"/>
    <property type="evidence" value="ECO:0007669"/>
    <property type="project" value="UniProtKB-KW"/>
</dbReference>
<evidence type="ECO:0000256" key="7">
    <source>
        <dbReference type="ARBA" id="ARBA00022723"/>
    </source>
</evidence>
<evidence type="ECO:0000256" key="11">
    <source>
        <dbReference type="ARBA" id="ARBA00023004"/>
    </source>
</evidence>
<keyword evidence="6 14" id="KW-0349">Heme</keyword>
<keyword evidence="7 14" id="KW-0479">Metal-binding</keyword>
<dbReference type="InterPro" id="IPR002401">
    <property type="entry name" value="Cyt_P450_E_grp-I"/>
</dbReference>
<dbReference type="AlphaFoldDB" id="A0A2Z6JHT3"/>
<evidence type="ECO:0000256" key="5">
    <source>
        <dbReference type="ARBA" id="ARBA00010617"/>
    </source>
</evidence>
<dbReference type="SUPFAM" id="SSF48264">
    <property type="entry name" value="Cytochrome P450"/>
    <property type="match status" value="1"/>
</dbReference>
<reference evidence="16" key="1">
    <citation type="journal article" date="2009" name="BMC Genomics">
        <title>454 pyrosequencing based transcriptome analysis of Zygaena filipendulae with focus on genes involved in biosynthesis of cyanogenic glucosides.</title>
        <authorList>
            <person name="Zagrobelny M."/>
            <person name="Scheibye-Alsing K."/>
            <person name="Jensen N.B."/>
            <person name="Moller B.L."/>
            <person name="Gorodkin J."/>
            <person name="Bak S."/>
        </authorList>
    </citation>
    <scope>NUCLEOTIDE SEQUENCE</scope>
</reference>
<protein>
    <submittedName>
        <fullName evidence="16">Cytochrome P450 CYP405A11</fullName>
    </submittedName>
</protein>
<dbReference type="PROSITE" id="PS00086">
    <property type="entry name" value="CYTOCHROME_P450"/>
    <property type="match status" value="1"/>
</dbReference>
<evidence type="ECO:0000313" key="16">
    <source>
        <dbReference type="EMBL" id="DAB41766.1"/>
    </source>
</evidence>
<comment type="cofactor">
    <cofactor evidence="1 14">
        <name>heme</name>
        <dbReference type="ChEBI" id="CHEBI:30413"/>
    </cofactor>
</comment>
<evidence type="ECO:0000256" key="4">
    <source>
        <dbReference type="ARBA" id="ARBA00004406"/>
    </source>
</evidence>
<feature type="binding site" description="axial binding residue" evidence="14">
    <location>
        <position position="446"/>
    </location>
    <ligand>
        <name>heme</name>
        <dbReference type="ChEBI" id="CHEBI:30413"/>
    </ligand>
    <ligandPart>
        <name>Fe</name>
        <dbReference type="ChEBI" id="CHEBI:18248"/>
    </ligandPart>
</feature>
<proteinExistence type="inferred from homology"/>
<keyword evidence="12 15" id="KW-0503">Monooxygenase</keyword>
<dbReference type="GO" id="GO:0016705">
    <property type="term" value="F:oxidoreductase activity, acting on paired donors, with incorporation or reduction of molecular oxygen"/>
    <property type="evidence" value="ECO:0007669"/>
    <property type="project" value="InterPro"/>
</dbReference>
<evidence type="ECO:0000256" key="2">
    <source>
        <dbReference type="ARBA" id="ARBA00003690"/>
    </source>
</evidence>
<evidence type="ECO:0000256" key="14">
    <source>
        <dbReference type="PIRSR" id="PIRSR602401-1"/>
    </source>
</evidence>
<dbReference type="PANTHER" id="PTHR24291:SF189">
    <property type="entry name" value="CYTOCHROME P450 4C3-RELATED"/>
    <property type="match status" value="1"/>
</dbReference>